<reference evidence="1" key="2">
    <citation type="journal article" date="2015" name="Fish Shellfish Immunol.">
        <title>Early steps in the European eel (Anguilla anguilla)-Vibrio vulnificus interaction in the gills: Role of the RtxA13 toxin.</title>
        <authorList>
            <person name="Callol A."/>
            <person name="Pajuelo D."/>
            <person name="Ebbesson L."/>
            <person name="Teles M."/>
            <person name="MacKenzie S."/>
            <person name="Amaro C."/>
        </authorList>
    </citation>
    <scope>NUCLEOTIDE SEQUENCE</scope>
</reference>
<proteinExistence type="predicted"/>
<dbReference type="EMBL" id="GBXM01078870">
    <property type="protein sequence ID" value="JAH29707.1"/>
    <property type="molecule type" value="Transcribed_RNA"/>
</dbReference>
<reference evidence="1" key="1">
    <citation type="submission" date="2014-11" db="EMBL/GenBank/DDBJ databases">
        <authorList>
            <person name="Amaro Gonzalez C."/>
        </authorList>
    </citation>
    <scope>NUCLEOTIDE SEQUENCE</scope>
</reference>
<evidence type="ECO:0000313" key="1">
    <source>
        <dbReference type="EMBL" id="JAH29707.1"/>
    </source>
</evidence>
<sequence>MVKELSCASVCYSQEMQFGTALQEGKT</sequence>
<protein>
    <submittedName>
        <fullName evidence="1">Uncharacterized protein</fullName>
    </submittedName>
</protein>
<dbReference type="AlphaFoldDB" id="A0A0E9RLK8"/>
<accession>A0A0E9RLK8</accession>
<name>A0A0E9RLK8_ANGAN</name>
<organism evidence="1">
    <name type="scientific">Anguilla anguilla</name>
    <name type="common">European freshwater eel</name>
    <name type="synonym">Muraena anguilla</name>
    <dbReference type="NCBI Taxonomy" id="7936"/>
    <lineage>
        <taxon>Eukaryota</taxon>
        <taxon>Metazoa</taxon>
        <taxon>Chordata</taxon>
        <taxon>Craniata</taxon>
        <taxon>Vertebrata</taxon>
        <taxon>Euteleostomi</taxon>
        <taxon>Actinopterygii</taxon>
        <taxon>Neopterygii</taxon>
        <taxon>Teleostei</taxon>
        <taxon>Anguilliformes</taxon>
        <taxon>Anguillidae</taxon>
        <taxon>Anguilla</taxon>
    </lineage>
</organism>